<dbReference type="InterPro" id="IPR010862">
    <property type="entry name" value="DUF1493"/>
</dbReference>
<dbReference type="AlphaFoldDB" id="A0AA88FR92"/>
<dbReference type="Pfam" id="PF07377">
    <property type="entry name" value="DUF1493"/>
    <property type="match status" value="1"/>
</dbReference>
<gene>
    <name evidence="1" type="ORF">F0P96_01270</name>
</gene>
<evidence type="ECO:0000313" key="1">
    <source>
        <dbReference type="EMBL" id="KAA9339285.1"/>
    </source>
</evidence>
<comment type="caution">
    <text evidence="1">The sequence shown here is derived from an EMBL/GenBank/DDBJ whole genome shotgun (WGS) entry which is preliminary data.</text>
</comment>
<reference evidence="1 2" key="1">
    <citation type="submission" date="2019-09" db="EMBL/GenBank/DDBJ databases">
        <title>Genome sequence of Hymenobacter sp. M3.</title>
        <authorList>
            <person name="Srinivasan S."/>
        </authorList>
    </citation>
    <scope>NUCLEOTIDE SEQUENCE [LARGE SCALE GENOMIC DNA]</scope>
    <source>
        <strain evidence="1 2">M3</strain>
    </source>
</reference>
<proteinExistence type="predicted"/>
<dbReference type="EMBL" id="VTWU01000001">
    <property type="protein sequence ID" value="KAA9339285.1"/>
    <property type="molecule type" value="Genomic_DNA"/>
</dbReference>
<dbReference type="Proteomes" id="UP000326380">
    <property type="component" value="Unassembled WGS sequence"/>
</dbReference>
<organism evidence="1 2">
    <name type="scientific">Hymenobacter busanensis</name>
    <dbReference type="NCBI Taxonomy" id="2607656"/>
    <lineage>
        <taxon>Bacteria</taxon>
        <taxon>Pseudomonadati</taxon>
        <taxon>Bacteroidota</taxon>
        <taxon>Cytophagia</taxon>
        <taxon>Cytophagales</taxon>
        <taxon>Hymenobacteraceae</taxon>
        <taxon>Hymenobacter</taxon>
    </lineage>
</organism>
<keyword evidence="2" id="KW-1185">Reference proteome</keyword>
<sequence length="144" mass="16079">MSPLHSAADVACWLQNSLDCDTVEPTSDILADVGVAGDDFHELMEKYAEAFSVDMSGYLWYFHTDEEGGGLDIGGSILQPPYERVKRIPVTPAMLADFANKGAWDLDYPPHRVPKWRYDILINNILVGALSLWLGYKLIKALLH</sequence>
<name>A0AA88FR92_9BACT</name>
<accession>A0AA88FR92</accession>
<protein>
    <submittedName>
        <fullName evidence="1">DUF1493 family protein</fullName>
    </submittedName>
</protein>
<evidence type="ECO:0000313" key="2">
    <source>
        <dbReference type="Proteomes" id="UP000326380"/>
    </source>
</evidence>